<dbReference type="Gene3D" id="3.40.50.300">
    <property type="entry name" value="P-loop containing nucleotide triphosphate hydrolases"/>
    <property type="match status" value="1"/>
</dbReference>
<gene>
    <name evidence="7" type="ORF">S01H1_38539</name>
</gene>
<evidence type="ECO:0000256" key="1">
    <source>
        <dbReference type="ARBA" id="ARBA00022741"/>
    </source>
</evidence>
<dbReference type="SUPFAM" id="SSF52540">
    <property type="entry name" value="P-loop containing nucleoside triphosphate hydrolases"/>
    <property type="match status" value="1"/>
</dbReference>
<dbReference type="PROSITE" id="PS51198">
    <property type="entry name" value="UVRD_HELICASE_ATP_BIND"/>
    <property type="match status" value="1"/>
</dbReference>
<evidence type="ECO:0000313" key="7">
    <source>
        <dbReference type="EMBL" id="GAG05889.1"/>
    </source>
</evidence>
<dbReference type="AlphaFoldDB" id="X0UJC3"/>
<keyword evidence="5" id="KW-0238">DNA-binding</keyword>
<dbReference type="GO" id="GO:0016787">
    <property type="term" value="F:hydrolase activity"/>
    <property type="evidence" value="ECO:0007669"/>
    <property type="project" value="UniProtKB-KW"/>
</dbReference>
<evidence type="ECO:0000256" key="4">
    <source>
        <dbReference type="ARBA" id="ARBA00022840"/>
    </source>
</evidence>
<dbReference type="GO" id="GO:0003677">
    <property type="term" value="F:DNA binding"/>
    <property type="evidence" value="ECO:0007669"/>
    <property type="project" value="UniProtKB-KW"/>
</dbReference>
<organism evidence="7">
    <name type="scientific">marine sediment metagenome</name>
    <dbReference type="NCBI Taxonomy" id="412755"/>
    <lineage>
        <taxon>unclassified sequences</taxon>
        <taxon>metagenomes</taxon>
        <taxon>ecological metagenomes</taxon>
    </lineage>
</organism>
<evidence type="ECO:0000256" key="5">
    <source>
        <dbReference type="ARBA" id="ARBA00023125"/>
    </source>
</evidence>
<dbReference type="InterPro" id="IPR014016">
    <property type="entry name" value="UvrD-like_ATP-bd"/>
</dbReference>
<feature type="domain" description="UvrD-like helicase ATP-binding" evidence="6">
    <location>
        <begin position="5"/>
        <end position="267"/>
    </location>
</feature>
<evidence type="ECO:0000256" key="2">
    <source>
        <dbReference type="ARBA" id="ARBA00022801"/>
    </source>
</evidence>
<evidence type="ECO:0000259" key="6">
    <source>
        <dbReference type="PROSITE" id="PS51198"/>
    </source>
</evidence>
<dbReference type="InterPro" id="IPR013986">
    <property type="entry name" value="DExx_box_DNA_helicase_dom_sf"/>
</dbReference>
<dbReference type="Pfam" id="PF00580">
    <property type="entry name" value="UvrD-helicase"/>
    <property type="match status" value="1"/>
</dbReference>
<dbReference type="GO" id="GO:0000725">
    <property type="term" value="P:recombinational repair"/>
    <property type="evidence" value="ECO:0007669"/>
    <property type="project" value="TreeGrafter"/>
</dbReference>
<dbReference type="EMBL" id="BARS01024270">
    <property type="protein sequence ID" value="GAG05889.1"/>
    <property type="molecule type" value="Genomic_DNA"/>
</dbReference>
<keyword evidence="3" id="KW-0347">Helicase</keyword>
<keyword evidence="1" id="KW-0547">Nucleotide-binding</keyword>
<dbReference type="InterPro" id="IPR027417">
    <property type="entry name" value="P-loop_NTPase"/>
</dbReference>
<reference evidence="7" key="1">
    <citation type="journal article" date="2014" name="Front. Microbiol.">
        <title>High frequency of phylogenetically diverse reductive dehalogenase-homologous genes in deep subseafloor sedimentary metagenomes.</title>
        <authorList>
            <person name="Kawai M."/>
            <person name="Futagami T."/>
            <person name="Toyoda A."/>
            <person name="Takaki Y."/>
            <person name="Nishi S."/>
            <person name="Hori S."/>
            <person name="Arai W."/>
            <person name="Tsubouchi T."/>
            <person name="Morono Y."/>
            <person name="Uchiyama I."/>
            <person name="Ito T."/>
            <person name="Fujiyama A."/>
            <person name="Inagaki F."/>
            <person name="Takami H."/>
        </authorList>
    </citation>
    <scope>NUCLEOTIDE SEQUENCE</scope>
    <source>
        <strain evidence="7">Expedition CK06-06</strain>
    </source>
</reference>
<name>X0UJC3_9ZZZZ</name>
<accession>X0UJC3</accession>
<feature type="non-terminal residue" evidence="7">
    <location>
        <position position="267"/>
    </location>
</feature>
<dbReference type="PANTHER" id="PTHR11070">
    <property type="entry name" value="UVRD / RECB / PCRA DNA HELICASE FAMILY MEMBER"/>
    <property type="match status" value="1"/>
</dbReference>
<sequence>MGKKNKGTKQQIEIIGSDAPVKRVIACAGSGKTWVLTNSIASILDDEKCSPGDILALTFTKNAAENMRTRIGERLKDAENINSMDIYTFNSFGNDIIYENSFELGLGKDFRLISSSQSWQILYEILKGFSFSHIRIGKTPAIFLQKLLSFIEDLKNNLISPEDFYKYISEHEKILTSYKSKALRSGEEDIIGISGELFEIYLKYEKIKSSRNTIDYQDQVFMPYFLLAGRKALQEKYRLKYKYIFIDEFQDTNIAQAQLMTLLYKKG</sequence>
<keyword evidence="4" id="KW-0067">ATP-binding</keyword>
<dbReference type="Gene3D" id="1.10.10.160">
    <property type="match status" value="1"/>
</dbReference>
<keyword evidence="2" id="KW-0378">Hydrolase</keyword>
<dbReference type="GO" id="GO:0005634">
    <property type="term" value="C:nucleus"/>
    <property type="evidence" value="ECO:0007669"/>
    <property type="project" value="TreeGrafter"/>
</dbReference>
<dbReference type="GO" id="GO:0043138">
    <property type="term" value="F:3'-5' DNA helicase activity"/>
    <property type="evidence" value="ECO:0007669"/>
    <property type="project" value="TreeGrafter"/>
</dbReference>
<protein>
    <recommendedName>
        <fullName evidence="6">UvrD-like helicase ATP-binding domain-containing protein</fullName>
    </recommendedName>
</protein>
<dbReference type="GO" id="GO:0005524">
    <property type="term" value="F:ATP binding"/>
    <property type="evidence" value="ECO:0007669"/>
    <property type="project" value="UniProtKB-KW"/>
</dbReference>
<proteinExistence type="predicted"/>
<comment type="caution">
    <text evidence="7">The sequence shown here is derived from an EMBL/GenBank/DDBJ whole genome shotgun (WGS) entry which is preliminary data.</text>
</comment>
<dbReference type="InterPro" id="IPR000212">
    <property type="entry name" value="DNA_helicase_UvrD/REP"/>
</dbReference>
<dbReference type="PANTHER" id="PTHR11070:SF2">
    <property type="entry name" value="ATP-DEPENDENT DNA HELICASE SRS2"/>
    <property type="match status" value="1"/>
</dbReference>
<evidence type="ECO:0000256" key="3">
    <source>
        <dbReference type="ARBA" id="ARBA00022806"/>
    </source>
</evidence>